<dbReference type="EMBL" id="QRJR01000004">
    <property type="protein sequence ID" value="RHH49768.1"/>
    <property type="molecule type" value="Genomic_DNA"/>
</dbReference>
<dbReference type="EC" id="5.1.3.3" evidence="8"/>
<dbReference type="InterPro" id="IPR011013">
    <property type="entry name" value="Gal_mutarotase_sf_dom"/>
</dbReference>
<evidence type="ECO:0000256" key="4">
    <source>
        <dbReference type="ARBA" id="ARBA00011245"/>
    </source>
</evidence>
<accession>A0A1G6G6Y5</accession>
<feature type="binding site" evidence="10">
    <location>
        <begin position="104"/>
        <end position="105"/>
    </location>
    <ligand>
        <name>beta-D-galactose</name>
        <dbReference type="ChEBI" id="CHEBI:27667"/>
    </ligand>
</feature>
<evidence type="ECO:0000256" key="2">
    <source>
        <dbReference type="ARBA" id="ARBA00005028"/>
    </source>
</evidence>
<dbReference type="NCBIfam" id="NF008277">
    <property type="entry name" value="PRK11055.1"/>
    <property type="match status" value="1"/>
</dbReference>
<evidence type="ECO:0000256" key="8">
    <source>
        <dbReference type="PIRNR" id="PIRNR005096"/>
    </source>
</evidence>
<dbReference type="SUPFAM" id="SSF74650">
    <property type="entry name" value="Galactose mutarotase-like"/>
    <property type="match status" value="1"/>
</dbReference>
<evidence type="ECO:0000313" key="13">
    <source>
        <dbReference type="EMBL" id="SDB77744.1"/>
    </source>
</evidence>
<evidence type="ECO:0000256" key="6">
    <source>
        <dbReference type="ARBA" id="ARBA00023235"/>
    </source>
</evidence>
<gene>
    <name evidence="12" type="ORF">DW206_07105</name>
    <name evidence="13" type="ORF">SAMN05192581_10275</name>
</gene>
<dbReference type="EMBL" id="FMYE01000027">
    <property type="protein sequence ID" value="SDB77744.1"/>
    <property type="molecule type" value="Genomic_DNA"/>
</dbReference>
<dbReference type="UniPathway" id="UPA00242"/>
<dbReference type="InterPro" id="IPR015443">
    <property type="entry name" value="Aldose_1-epimerase"/>
</dbReference>
<protein>
    <recommendedName>
        <fullName evidence="8">Aldose 1-epimerase</fullName>
        <ecNumber evidence="8">5.1.3.3</ecNumber>
    </recommendedName>
</protein>
<dbReference type="Pfam" id="PF01263">
    <property type="entry name" value="Aldose_epim"/>
    <property type="match status" value="1"/>
</dbReference>
<reference evidence="12 15" key="2">
    <citation type="submission" date="2018-08" db="EMBL/GenBank/DDBJ databases">
        <title>A genome reference for cultivated species of the human gut microbiota.</title>
        <authorList>
            <person name="Zou Y."/>
            <person name="Xue W."/>
            <person name="Luo G."/>
        </authorList>
    </citation>
    <scope>NUCLEOTIDE SEQUENCE [LARGE SCALE GENOMIC DNA]</scope>
    <source>
        <strain evidence="12 15">AM17-48</strain>
    </source>
</reference>
<dbReference type="Proteomes" id="UP000183670">
    <property type="component" value="Unassembled WGS sequence"/>
</dbReference>
<comment type="catalytic activity">
    <reaction evidence="8">
        <text>alpha-D-glucose = beta-D-glucose</text>
        <dbReference type="Rhea" id="RHEA:10264"/>
        <dbReference type="ChEBI" id="CHEBI:15903"/>
        <dbReference type="ChEBI" id="CHEBI:17925"/>
        <dbReference type="EC" id="5.1.3.3"/>
    </reaction>
</comment>
<comment type="subunit">
    <text evidence="4">Monomer.</text>
</comment>
<evidence type="ECO:0000256" key="3">
    <source>
        <dbReference type="ARBA" id="ARBA00006206"/>
    </source>
</evidence>
<comment type="similarity">
    <text evidence="3 8">Belongs to the aldose epimerase family.</text>
</comment>
<feature type="signal peptide" evidence="11">
    <location>
        <begin position="1"/>
        <end position="18"/>
    </location>
</feature>
<dbReference type="GO" id="GO:0004034">
    <property type="term" value="F:aldose 1-epimerase activity"/>
    <property type="evidence" value="ECO:0007669"/>
    <property type="project" value="UniProtKB-EC"/>
</dbReference>
<dbReference type="GO" id="GO:0005737">
    <property type="term" value="C:cytoplasm"/>
    <property type="evidence" value="ECO:0007669"/>
    <property type="project" value="TreeGrafter"/>
</dbReference>
<evidence type="ECO:0000256" key="5">
    <source>
        <dbReference type="ARBA" id="ARBA00022837"/>
    </source>
</evidence>
<dbReference type="AlphaFoldDB" id="A0A1G6G6Y5"/>
<keyword evidence="11" id="KW-0732">Signal</keyword>
<evidence type="ECO:0000256" key="11">
    <source>
        <dbReference type="SAM" id="SignalP"/>
    </source>
</evidence>
<dbReference type="PANTHER" id="PTHR10091">
    <property type="entry name" value="ALDOSE-1-EPIMERASE"/>
    <property type="match status" value="1"/>
</dbReference>
<dbReference type="GO" id="GO:0030246">
    <property type="term" value="F:carbohydrate binding"/>
    <property type="evidence" value="ECO:0007669"/>
    <property type="project" value="InterPro"/>
</dbReference>
<evidence type="ECO:0000256" key="10">
    <source>
        <dbReference type="PIRSR" id="PIRSR005096-3"/>
    </source>
</evidence>
<comment type="pathway">
    <text evidence="2 8">Carbohydrate metabolism; hexose metabolism.</text>
</comment>
<evidence type="ECO:0000256" key="7">
    <source>
        <dbReference type="ARBA" id="ARBA00023277"/>
    </source>
</evidence>
<reference evidence="13 14" key="1">
    <citation type="submission" date="2016-10" db="EMBL/GenBank/DDBJ databases">
        <authorList>
            <person name="de Groot N.N."/>
        </authorList>
    </citation>
    <scope>NUCLEOTIDE SEQUENCE [LARGE SCALE GENOMIC DNA]</scope>
    <source>
        <strain evidence="13 14">NLAE-zl-C500</strain>
    </source>
</reference>
<dbReference type="GO" id="GO:0006006">
    <property type="term" value="P:glucose metabolic process"/>
    <property type="evidence" value="ECO:0007669"/>
    <property type="project" value="TreeGrafter"/>
</dbReference>
<evidence type="ECO:0000256" key="1">
    <source>
        <dbReference type="ARBA" id="ARBA00001913"/>
    </source>
</evidence>
<organism evidence="13 14">
    <name type="scientific">Bacteroides ovatus</name>
    <dbReference type="NCBI Taxonomy" id="28116"/>
    <lineage>
        <taxon>Bacteria</taxon>
        <taxon>Pseudomonadati</taxon>
        <taxon>Bacteroidota</taxon>
        <taxon>Bacteroidia</taxon>
        <taxon>Bacteroidales</taxon>
        <taxon>Bacteroidaceae</taxon>
        <taxon>Bacteroides</taxon>
    </lineage>
</organism>
<evidence type="ECO:0000313" key="12">
    <source>
        <dbReference type="EMBL" id="RHH49768.1"/>
    </source>
</evidence>
<keyword evidence="5" id="KW-0106">Calcium</keyword>
<feature type="active site" description="Proton acceptor" evidence="9">
    <location>
        <position position="343"/>
    </location>
</feature>
<dbReference type="GO" id="GO:0033499">
    <property type="term" value="P:galactose catabolic process via UDP-galactose, Leloir pathway"/>
    <property type="evidence" value="ECO:0007669"/>
    <property type="project" value="TreeGrafter"/>
</dbReference>
<dbReference type="Proteomes" id="UP000283329">
    <property type="component" value="Unassembled WGS sequence"/>
</dbReference>
<comment type="cofactor">
    <cofactor evidence="1">
        <name>Ca(2+)</name>
        <dbReference type="ChEBI" id="CHEBI:29108"/>
    </cofactor>
</comment>
<name>A0A1G6G6Y5_BACOV</name>
<sequence>MNQFLACLSLAVLVTACAECGSSSGVKAAFYGVTQDGDTVIQYTLTNASGAQIKVIDYGCRITNIIVPDREGKMADVVLGYENLKDYEIGAERFFGALLGRYANRIAGGAFMIDSIRYQLSCNESPNGYPGHLHGGMKGFDRVMWKAMPINTPDTLGIVFTRRSLDGEEGYPGNLDCKVTYFWTSDNTWRIEYEAVTDLPTIVNMSQHCYFNLQGYDGGSVLNHIVQINADSVTVNTPWYVPASVEAIAGGPLDFRTPHSFAERANSPNEHMKLMGGYSANWILRDYNGDLRYAATITEPQSGRRIETYTTEPGLLIYTGIGLSEKIVAKGGPQQKYGGFILETIHHPDTPHHPEFPSCVLRPHEKYHSVTEYRFSVQK</sequence>
<evidence type="ECO:0000256" key="9">
    <source>
        <dbReference type="PIRSR" id="PIRSR005096-1"/>
    </source>
</evidence>
<dbReference type="PIRSF" id="PIRSF005096">
    <property type="entry name" value="GALM"/>
    <property type="match status" value="1"/>
</dbReference>
<evidence type="ECO:0000313" key="15">
    <source>
        <dbReference type="Proteomes" id="UP000283329"/>
    </source>
</evidence>
<feature type="chain" id="PRO_5042685424" description="Aldose 1-epimerase" evidence="11">
    <location>
        <begin position="19"/>
        <end position="379"/>
    </location>
</feature>
<dbReference type="CDD" id="cd09019">
    <property type="entry name" value="galactose_mutarotase_like"/>
    <property type="match status" value="1"/>
</dbReference>
<dbReference type="PANTHER" id="PTHR10091:SF0">
    <property type="entry name" value="GALACTOSE MUTAROTASE"/>
    <property type="match status" value="1"/>
</dbReference>
<keyword evidence="7 8" id="KW-0119">Carbohydrate metabolism</keyword>
<dbReference type="InterPro" id="IPR047215">
    <property type="entry name" value="Galactose_mutarotase-like"/>
</dbReference>
<dbReference type="Gene3D" id="2.70.98.10">
    <property type="match status" value="1"/>
</dbReference>
<dbReference type="RefSeq" id="WP_009000972.1">
    <property type="nucleotide sequence ID" value="NZ_BAABYV010000001.1"/>
</dbReference>
<dbReference type="InterPro" id="IPR008183">
    <property type="entry name" value="Aldose_1/G6P_1-epimerase"/>
</dbReference>
<keyword evidence="6 8" id="KW-0413">Isomerase</keyword>
<proteinExistence type="inferred from homology"/>
<evidence type="ECO:0000313" key="14">
    <source>
        <dbReference type="Proteomes" id="UP000183670"/>
    </source>
</evidence>
<feature type="active site" description="Proton donor" evidence="9">
    <location>
        <position position="208"/>
    </location>
</feature>
<feature type="binding site" evidence="10">
    <location>
        <begin position="208"/>
        <end position="210"/>
    </location>
    <ligand>
        <name>beta-D-galactose</name>
        <dbReference type="ChEBI" id="CHEBI:27667"/>
    </ligand>
</feature>
<dbReference type="InterPro" id="IPR014718">
    <property type="entry name" value="GH-type_carb-bd"/>
</dbReference>